<evidence type="ECO:0000256" key="1">
    <source>
        <dbReference type="ARBA" id="ARBA00022737"/>
    </source>
</evidence>
<reference evidence="5 6" key="1">
    <citation type="journal article" date="2014" name="Genome Announc.">
        <title>Genome Sequence and Methylome of Soil Bacterium Gemmatirosa kalamazoonensis KBS708T, a Member of the Rarely Cultivated Gemmatimonadetes Phylum.</title>
        <authorList>
            <person name="Debruyn J.M."/>
            <person name="Radosevich M."/>
            <person name="Wommack K.E."/>
            <person name="Polson S.W."/>
            <person name="Hauser L.J."/>
            <person name="Fawaz M.N."/>
            <person name="Korlach J."/>
            <person name="Tsai Y.C."/>
        </authorList>
    </citation>
    <scope>NUCLEOTIDE SEQUENCE [LARGE SCALE GENOMIC DNA]</scope>
    <source>
        <strain evidence="5 6">KBS708</strain>
    </source>
</reference>
<evidence type="ECO:0000313" key="6">
    <source>
        <dbReference type="Proteomes" id="UP000019151"/>
    </source>
</evidence>
<feature type="region of interest" description="Disordered" evidence="2">
    <location>
        <begin position="977"/>
        <end position="996"/>
    </location>
</feature>
<dbReference type="AlphaFoldDB" id="W0RCS5"/>
<evidence type="ECO:0000313" key="5">
    <source>
        <dbReference type="EMBL" id="AHG88125.1"/>
    </source>
</evidence>
<protein>
    <recommendedName>
        <fullName evidence="4">Sortilin N-terminal domain-containing protein</fullName>
    </recommendedName>
</protein>
<dbReference type="SUPFAM" id="SSF50939">
    <property type="entry name" value="Sialidases"/>
    <property type="match status" value="1"/>
</dbReference>
<name>W0RCS5_9BACT</name>
<dbReference type="CDD" id="cd15482">
    <property type="entry name" value="Sialidase_non-viral"/>
    <property type="match status" value="1"/>
</dbReference>
<proteinExistence type="predicted"/>
<dbReference type="SUPFAM" id="SSF110296">
    <property type="entry name" value="Oligoxyloglucan reducing end-specific cellobiohydrolase"/>
    <property type="match status" value="1"/>
</dbReference>
<dbReference type="InterPro" id="IPR036278">
    <property type="entry name" value="Sialidase_sf"/>
</dbReference>
<dbReference type="HOGENOM" id="CLU_004847_0_0_0"/>
<accession>W0RCS5</accession>
<dbReference type="OrthoDB" id="9757809at2"/>
<keyword evidence="3" id="KW-0732">Signal</keyword>
<dbReference type="InParanoid" id="W0RCS5"/>
<keyword evidence="1" id="KW-0677">Repeat</keyword>
<keyword evidence="6" id="KW-1185">Reference proteome</keyword>
<evidence type="ECO:0000256" key="3">
    <source>
        <dbReference type="SAM" id="SignalP"/>
    </source>
</evidence>
<dbReference type="RefSeq" id="WP_025409668.1">
    <property type="nucleotide sequence ID" value="NZ_CP007128.1"/>
</dbReference>
<feature type="compositionally biased region" description="Gly residues" evidence="2">
    <location>
        <begin position="938"/>
        <end position="951"/>
    </location>
</feature>
<feature type="chain" id="PRO_5004793918" description="Sortilin N-terminal domain-containing protein" evidence="3">
    <location>
        <begin position="25"/>
        <end position="1123"/>
    </location>
</feature>
<dbReference type="KEGG" id="gba:J421_0588"/>
<dbReference type="Pfam" id="PF15902">
    <property type="entry name" value="Sortilin-Vps10"/>
    <property type="match status" value="1"/>
</dbReference>
<dbReference type="Proteomes" id="UP000019151">
    <property type="component" value="Chromosome"/>
</dbReference>
<dbReference type="EMBL" id="CP007128">
    <property type="protein sequence ID" value="AHG88125.1"/>
    <property type="molecule type" value="Genomic_DNA"/>
</dbReference>
<dbReference type="Gene3D" id="2.130.10.10">
    <property type="entry name" value="YVTN repeat-like/Quinoprotein amine dehydrogenase"/>
    <property type="match status" value="4"/>
</dbReference>
<dbReference type="PANTHER" id="PTHR43739">
    <property type="entry name" value="XYLOGLUCANASE (EUROFUNG)"/>
    <property type="match status" value="1"/>
</dbReference>
<sequence length="1123" mass="120455">MRTPRLASLLGGAALLAAAVPASGQTLDSTAVAGFRWRTVGPANFQGRLSDVVGIPGPSKTMFVAAAGGGIWKTTNNGVTWRPVFDDKRIISMGVLAIAPSDTNVVWAGTGEPNSRNTIEPGAGIYKSTDGGNTWTLMGLEKTQHIGRIAVDPRDANVVYVAALGAAWKPNAERGLYKTTDGGKTWNLVKFVSDRAGFVDVQIDPRNPDVLYASSWERYRTPYSLNSGGPGSGLWKSTDAGKTWTEIKGNGYPEGVKGRIGIAISRSNPDVVYALTEAYSMEPQKGTMQQGVRPSANGLYRSADGGKTWQHMNNIDTRPFYYSQVRVDPKNPDRVYFSSTELQVSNDGGKTSQNAAQGVHVDDHGIWIDPNDPERWALANDGGVAITFDKGGNFFYPMNLPIGQFYEISYDYQVPYNVCSGAQDNGAWCGPSRRRGVNNNSYWFTISGGDGFYTAQDPAGDWVWGESQNAGVQGRNLRTGQTLRVTRPSWQEHYRQWEDSIAVVRGDPLQPSTSQANARIAQLRARQVKDSVDEALRFNWNSPFFLSPHNPSVFYLGGNKVLKSLKRGEELFTISPDLSKQMKARMDTATKYTGGVTPDVTGAETYGTVVALAESYIKPGLLLAGTDDGNVWITHTDGGAWENLSDRFPGLPSKDVYVTRVEPSHFDTLTFYVAFDNHRWNDFTPYLYMTEDGGKTFKSIVSNLPNTSPADYLHVVREDPHNRDLLFVGSSIGVYASLDRGKTWTKFSSGLPSVPVYDLKIHPRDRELMAATHGRGIWLVDVSALEQMTPKTLAENVALYAPRTAFQWGEGPNLGLPGNGWGQAPWVVSPPSYGANIVYRLKDSVTGPVRVAVSDAAGTQLFSATGPAGRGVHTVVWPFTGAPAPRRELTPSERRDSILLKTRAPQVLDSLKQAGYDTTALANVRRVVNLAMNPQQAGQGGFGGRGGGSGAQGRNAQVGCEHPATMWETFCARPAEPPAAAAGRGGRGGAAADTAGGEGGFGGGGVGAGAQNAGRRGGAAATLDPVQRVWDIIGMHAPQVAGGRGGGGGGGFGGFGGSLADAGSYVVTLTAGGQTYKQTFRVEKVGMGENAAMADSQDEEDSADINGGIFPKKDAPAFRMWWW</sequence>
<dbReference type="eggNOG" id="COG4447">
    <property type="taxonomic scope" value="Bacteria"/>
</dbReference>
<organism evidence="5 6">
    <name type="scientific">Gemmatirosa kalamazoonensis</name>
    <dbReference type="NCBI Taxonomy" id="861299"/>
    <lineage>
        <taxon>Bacteria</taxon>
        <taxon>Pseudomonadati</taxon>
        <taxon>Gemmatimonadota</taxon>
        <taxon>Gemmatimonadia</taxon>
        <taxon>Gemmatimonadales</taxon>
        <taxon>Gemmatimonadaceae</taxon>
        <taxon>Gemmatirosa</taxon>
    </lineage>
</organism>
<dbReference type="InterPro" id="IPR015943">
    <property type="entry name" value="WD40/YVTN_repeat-like_dom_sf"/>
</dbReference>
<dbReference type="STRING" id="861299.J421_0588"/>
<evidence type="ECO:0000256" key="2">
    <source>
        <dbReference type="SAM" id="MobiDB-lite"/>
    </source>
</evidence>
<dbReference type="PANTHER" id="PTHR43739:SF5">
    <property type="entry name" value="EXO-ALPHA-SIALIDASE"/>
    <property type="match status" value="1"/>
</dbReference>
<feature type="region of interest" description="Disordered" evidence="2">
    <location>
        <begin position="937"/>
        <end position="956"/>
    </location>
</feature>
<feature type="signal peptide" evidence="3">
    <location>
        <begin position="1"/>
        <end position="24"/>
    </location>
</feature>
<feature type="domain" description="Sortilin N-terminal" evidence="4">
    <location>
        <begin position="125"/>
        <end position="248"/>
    </location>
</feature>
<gene>
    <name evidence="5" type="ORF">J421_0588</name>
</gene>
<evidence type="ECO:0000259" key="4">
    <source>
        <dbReference type="Pfam" id="PF15902"/>
    </source>
</evidence>
<dbReference type="InterPro" id="IPR052025">
    <property type="entry name" value="Xyloglucanase_GH74"/>
</dbReference>
<dbReference type="InterPro" id="IPR031778">
    <property type="entry name" value="Sortilin_N"/>
</dbReference>
<dbReference type="GO" id="GO:0010411">
    <property type="term" value="P:xyloglucan metabolic process"/>
    <property type="evidence" value="ECO:0007669"/>
    <property type="project" value="TreeGrafter"/>
</dbReference>